<dbReference type="InterPro" id="IPR017900">
    <property type="entry name" value="4Fe4S_Fe_S_CS"/>
</dbReference>
<dbReference type="Proteomes" id="UP000287502">
    <property type="component" value="Chromosome"/>
</dbReference>
<evidence type="ECO:0000256" key="2">
    <source>
        <dbReference type="ARBA" id="ARBA00022723"/>
    </source>
</evidence>
<dbReference type="InterPro" id="IPR050954">
    <property type="entry name" value="ET_IronSulfur_Cluster-Binding"/>
</dbReference>
<dbReference type="PROSITE" id="PS00198">
    <property type="entry name" value="4FE4S_FER_1"/>
    <property type="match status" value="1"/>
</dbReference>
<dbReference type="PROSITE" id="PS51379">
    <property type="entry name" value="4FE4S_FER_2"/>
    <property type="match status" value="3"/>
</dbReference>
<dbReference type="Pfam" id="PF13247">
    <property type="entry name" value="Fer4_11"/>
    <property type="match status" value="1"/>
</dbReference>
<keyword evidence="2" id="KW-0479">Metal-binding</keyword>
<accession>A0A3R5V1X9</accession>
<dbReference type="OrthoDB" id="9779457at2"/>
<keyword evidence="1" id="KW-0004">4Fe-4S</keyword>
<dbReference type="GO" id="GO:0051539">
    <property type="term" value="F:4 iron, 4 sulfur cluster binding"/>
    <property type="evidence" value="ECO:0007669"/>
    <property type="project" value="UniProtKB-KW"/>
</dbReference>
<evidence type="ECO:0000256" key="4">
    <source>
        <dbReference type="ARBA" id="ARBA00023014"/>
    </source>
</evidence>
<keyword evidence="4" id="KW-0411">Iron-sulfur</keyword>
<feature type="domain" description="4Fe-4S ferredoxin-type" evidence="5">
    <location>
        <begin position="6"/>
        <end position="36"/>
    </location>
</feature>
<protein>
    <submittedName>
        <fullName evidence="6">4Fe-4S dicluster domain-containing protein</fullName>
    </submittedName>
</protein>
<dbReference type="EMBL" id="CP035108">
    <property type="protein sequence ID" value="QAR33609.1"/>
    <property type="molecule type" value="Genomic_DNA"/>
</dbReference>
<dbReference type="PANTHER" id="PTHR43177">
    <property type="entry name" value="PROTEIN NRFC"/>
    <property type="match status" value="1"/>
</dbReference>
<proteinExistence type="predicted"/>
<reference evidence="6 7" key="1">
    <citation type="submission" date="2019-01" db="EMBL/GenBank/DDBJ databases">
        <title>Geovibrio thiophilus DSM 11263, complete genome.</title>
        <authorList>
            <person name="Spring S."/>
            <person name="Bunk B."/>
            <person name="Sproer C."/>
        </authorList>
    </citation>
    <scope>NUCLEOTIDE SEQUENCE [LARGE SCALE GENOMIC DNA]</scope>
    <source>
        <strain evidence="6 7">DSM 11263</strain>
    </source>
</reference>
<dbReference type="SUPFAM" id="SSF54862">
    <property type="entry name" value="4Fe-4S ferredoxins"/>
    <property type="match status" value="1"/>
</dbReference>
<dbReference type="Pfam" id="PF12800">
    <property type="entry name" value="Fer4_4"/>
    <property type="match status" value="1"/>
</dbReference>
<dbReference type="AlphaFoldDB" id="A0A3R5V1X9"/>
<keyword evidence="3" id="KW-0408">Iron</keyword>
<evidence type="ECO:0000313" key="6">
    <source>
        <dbReference type="EMBL" id="QAR33609.1"/>
    </source>
</evidence>
<keyword evidence="7" id="KW-1185">Reference proteome</keyword>
<name>A0A3R5V1X9_9BACT</name>
<feature type="domain" description="4Fe-4S ferredoxin-type" evidence="5">
    <location>
        <begin position="86"/>
        <end position="115"/>
    </location>
</feature>
<dbReference type="InterPro" id="IPR017896">
    <property type="entry name" value="4Fe4S_Fe-S-bd"/>
</dbReference>
<feature type="domain" description="4Fe-4S ferredoxin-type" evidence="5">
    <location>
        <begin position="54"/>
        <end position="85"/>
    </location>
</feature>
<evidence type="ECO:0000259" key="5">
    <source>
        <dbReference type="PROSITE" id="PS51379"/>
    </source>
</evidence>
<dbReference type="CDD" id="cd10551">
    <property type="entry name" value="PsrB"/>
    <property type="match status" value="1"/>
</dbReference>
<dbReference type="Gene3D" id="3.30.70.20">
    <property type="match status" value="2"/>
</dbReference>
<dbReference type="PANTHER" id="PTHR43177:SF3">
    <property type="entry name" value="PROTEIN NRFC HOMOLOG"/>
    <property type="match status" value="1"/>
</dbReference>
<evidence type="ECO:0000256" key="3">
    <source>
        <dbReference type="ARBA" id="ARBA00023004"/>
    </source>
</evidence>
<dbReference type="GO" id="GO:0046872">
    <property type="term" value="F:metal ion binding"/>
    <property type="evidence" value="ECO:0007669"/>
    <property type="project" value="UniProtKB-KW"/>
</dbReference>
<sequence>MATKKFGIVLDAKKCLNCKACTVACKFENMIHPGENEYRIWVTELELKGVYPNISQEYQPSQCQHCENTPCASVCPTKATYKSAEGVVLIDYDKCILCKACMTACPYDARYENVHLHAIDKCTFCYQRQPEGREPACVETCPTRVRVFGDLNDPESEASKVLARNHSYQLKPEKNTKPRLHYIK</sequence>
<dbReference type="RefSeq" id="WP_128466895.1">
    <property type="nucleotide sequence ID" value="NZ_CP035108.1"/>
</dbReference>
<organism evidence="6 7">
    <name type="scientific">Geovibrio thiophilus</name>
    <dbReference type="NCBI Taxonomy" id="139438"/>
    <lineage>
        <taxon>Bacteria</taxon>
        <taxon>Pseudomonadati</taxon>
        <taxon>Deferribacterota</taxon>
        <taxon>Deferribacteres</taxon>
        <taxon>Deferribacterales</taxon>
        <taxon>Geovibrionaceae</taxon>
        <taxon>Geovibrio</taxon>
    </lineage>
</organism>
<evidence type="ECO:0000256" key="1">
    <source>
        <dbReference type="ARBA" id="ARBA00022485"/>
    </source>
</evidence>
<dbReference type="KEGG" id="gtl:EP073_09410"/>
<evidence type="ECO:0000313" key="7">
    <source>
        <dbReference type="Proteomes" id="UP000287502"/>
    </source>
</evidence>
<gene>
    <name evidence="6" type="ORF">EP073_09410</name>
</gene>